<protein>
    <submittedName>
        <fullName evidence="2">Uncharacterized protein</fullName>
    </submittedName>
</protein>
<accession>A0A1I3RR10</accession>
<proteinExistence type="predicted"/>
<feature type="compositionally biased region" description="Basic and acidic residues" evidence="1">
    <location>
        <begin position="98"/>
        <end position="115"/>
    </location>
</feature>
<keyword evidence="3" id="KW-1185">Reference proteome</keyword>
<evidence type="ECO:0000313" key="2">
    <source>
        <dbReference type="EMBL" id="SFJ48983.1"/>
    </source>
</evidence>
<dbReference type="Proteomes" id="UP000183299">
    <property type="component" value="Unassembled WGS sequence"/>
</dbReference>
<organism evidence="2 3">
    <name type="scientific">Celeribacter halophilus</name>
    <dbReference type="NCBI Taxonomy" id="576117"/>
    <lineage>
        <taxon>Bacteria</taxon>
        <taxon>Pseudomonadati</taxon>
        <taxon>Pseudomonadota</taxon>
        <taxon>Alphaproteobacteria</taxon>
        <taxon>Rhodobacterales</taxon>
        <taxon>Roseobacteraceae</taxon>
        <taxon>Celeribacter</taxon>
    </lineage>
</organism>
<dbReference type="EMBL" id="FORY01000005">
    <property type="protein sequence ID" value="SFJ48983.1"/>
    <property type="molecule type" value="Genomic_DNA"/>
</dbReference>
<dbReference type="GeneID" id="98664902"/>
<gene>
    <name evidence="2" type="ORF">SAMN04488138_105243</name>
</gene>
<feature type="region of interest" description="Disordered" evidence="1">
    <location>
        <begin position="89"/>
        <end position="115"/>
    </location>
</feature>
<dbReference type="AlphaFoldDB" id="A0A1I3RR10"/>
<evidence type="ECO:0000313" key="3">
    <source>
        <dbReference type="Proteomes" id="UP000183299"/>
    </source>
</evidence>
<reference evidence="2 3" key="1">
    <citation type="submission" date="2016-10" db="EMBL/GenBank/DDBJ databases">
        <authorList>
            <person name="de Groot N.N."/>
        </authorList>
    </citation>
    <scope>NUCLEOTIDE SEQUENCE [LARGE SCALE GENOMIC DNA]</scope>
    <source>
        <strain evidence="2 3">CGMCC 1.8891</strain>
    </source>
</reference>
<sequence>MVVSEELQQIISVVAEAGFEHLVGDILSYALGQPNSFFEGGDDSEKCLEPEGQILRAVDFLRFQTSIAEMHLNDAESFANNLLEGGNTSIAFLPSPQDESHPEGGSKSDFSEGLREKWDENSRLETIANLETILKDIERSGSK</sequence>
<dbReference type="RefSeq" id="WP_066599023.1">
    <property type="nucleotide sequence ID" value="NZ_FORY01000005.1"/>
</dbReference>
<evidence type="ECO:0000256" key="1">
    <source>
        <dbReference type="SAM" id="MobiDB-lite"/>
    </source>
</evidence>
<name>A0A1I3RR10_9RHOB</name>